<dbReference type="EMBL" id="WHOD01000121">
    <property type="protein sequence ID" value="NOU97795.1"/>
    <property type="molecule type" value="Genomic_DNA"/>
</dbReference>
<dbReference type="SUPFAM" id="SSF52172">
    <property type="entry name" value="CheY-like"/>
    <property type="match status" value="1"/>
</dbReference>
<dbReference type="Gene3D" id="3.30.450.20">
    <property type="entry name" value="PAS domain"/>
    <property type="match status" value="1"/>
</dbReference>
<feature type="transmembrane region" description="Helical" evidence="14">
    <location>
        <begin position="170"/>
        <end position="189"/>
    </location>
</feature>
<gene>
    <name evidence="19" type="ORF">GC093_31870</name>
</gene>
<dbReference type="CDD" id="cd17546">
    <property type="entry name" value="REC_hyHK_CKI1_RcsC-like"/>
    <property type="match status" value="1"/>
</dbReference>
<feature type="domain" description="Histidine kinase" evidence="15">
    <location>
        <begin position="461"/>
        <end position="682"/>
    </location>
</feature>
<evidence type="ECO:0000256" key="1">
    <source>
        <dbReference type="ARBA" id="ARBA00000085"/>
    </source>
</evidence>
<dbReference type="InterPro" id="IPR000700">
    <property type="entry name" value="PAS-assoc_C"/>
</dbReference>
<keyword evidence="6" id="KW-0547">Nucleotide-binding</keyword>
<feature type="transmembrane region" description="Helical" evidence="14">
    <location>
        <begin position="79"/>
        <end position="103"/>
    </location>
</feature>
<evidence type="ECO:0000256" key="12">
    <source>
        <dbReference type="ARBA" id="ARBA00074306"/>
    </source>
</evidence>
<dbReference type="NCBIfam" id="TIGR00229">
    <property type="entry name" value="sensory_box"/>
    <property type="match status" value="1"/>
</dbReference>
<feature type="transmembrane region" description="Helical" evidence="14">
    <location>
        <begin position="16"/>
        <end position="35"/>
    </location>
</feature>
<organism evidence="19 20">
    <name type="scientific">Paenibacillus foliorum</name>
    <dbReference type="NCBI Taxonomy" id="2654974"/>
    <lineage>
        <taxon>Bacteria</taxon>
        <taxon>Bacillati</taxon>
        <taxon>Bacillota</taxon>
        <taxon>Bacilli</taxon>
        <taxon>Bacillales</taxon>
        <taxon>Paenibacillaceae</taxon>
        <taxon>Paenibacillus</taxon>
    </lineage>
</organism>
<dbReference type="InterPro" id="IPR005467">
    <property type="entry name" value="His_kinase_dom"/>
</dbReference>
<dbReference type="SUPFAM" id="SSF55874">
    <property type="entry name" value="ATPase domain of HSP90 chaperone/DNA topoisomerase II/histidine kinase"/>
    <property type="match status" value="1"/>
</dbReference>
<evidence type="ECO:0000256" key="9">
    <source>
        <dbReference type="ARBA" id="ARBA00023012"/>
    </source>
</evidence>
<feature type="transmembrane region" description="Helical" evidence="14">
    <location>
        <begin position="138"/>
        <end position="158"/>
    </location>
</feature>
<evidence type="ECO:0000259" key="16">
    <source>
        <dbReference type="PROSITE" id="PS50110"/>
    </source>
</evidence>
<dbReference type="InterPro" id="IPR003594">
    <property type="entry name" value="HATPase_dom"/>
</dbReference>
<dbReference type="CDD" id="cd16922">
    <property type="entry name" value="HATPase_EvgS-ArcB-TorS-like"/>
    <property type="match status" value="1"/>
</dbReference>
<feature type="modified residue" description="4-aspartylphosphate" evidence="13">
    <location>
        <position position="759"/>
    </location>
</feature>
<keyword evidence="14" id="KW-1133">Transmembrane helix</keyword>
<dbReference type="SMART" id="SM00448">
    <property type="entry name" value="REC"/>
    <property type="match status" value="1"/>
</dbReference>
<evidence type="ECO:0000256" key="10">
    <source>
        <dbReference type="ARBA" id="ARBA00064003"/>
    </source>
</evidence>
<dbReference type="PRINTS" id="PR00344">
    <property type="entry name" value="BCTRLSENSOR"/>
</dbReference>
<protein>
    <recommendedName>
        <fullName evidence="12">Circadian input-output histidine kinase CikA</fullName>
        <ecNumber evidence="3">2.7.13.3</ecNumber>
    </recommendedName>
    <alternativeName>
        <fullName evidence="11">Sensory/regulatory protein RpfC</fullName>
    </alternativeName>
</protein>
<keyword evidence="20" id="KW-1185">Reference proteome</keyword>
<dbReference type="InterPro" id="IPR011006">
    <property type="entry name" value="CheY-like_superfamily"/>
</dbReference>
<dbReference type="PANTHER" id="PTHR45339:SF1">
    <property type="entry name" value="HYBRID SIGNAL TRANSDUCTION HISTIDINE KINASE J"/>
    <property type="match status" value="1"/>
</dbReference>
<comment type="caution">
    <text evidence="19">The sequence shown here is derived from an EMBL/GenBank/DDBJ whole genome shotgun (WGS) entry which is preliminary data.</text>
</comment>
<dbReference type="InterPro" id="IPR000014">
    <property type="entry name" value="PAS"/>
</dbReference>
<dbReference type="InterPro" id="IPR003661">
    <property type="entry name" value="HisK_dim/P_dom"/>
</dbReference>
<feature type="domain" description="PAS" evidence="17">
    <location>
        <begin position="326"/>
        <end position="396"/>
    </location>
</feature>
<feature type="transmembrane region" description="Helical" evidence="14">
    <location>
        <begin position="47"/>
        <end position="67"/>
    </location>
</feature>
<dbReference type="Proteomes" id="UP000641588">
    <property type="component" value="Unassembled WGS sequence"/>
</dbReference>
<dbReference type="SMART" id="SM00091">
    <property type="entry name" value="PAS"/>
    <property type="match status" value="1"/>
</dbReference>
<keyword evidence="5" id="KW-0808">Transferase</keyword>
<dbReference type="SUPFAM" id="SSF55785">
    <property type="entry name" value="PYP-like sensor domain (PAS domain)"/>
    <property type="match status" value="1"/>
</dbReference>
<dbReference type="PROSITE" id="PS50113">
    <property type="entry name" value="PAC"/>
    <property type="match status" value="1"/>
</dbReference>
<dbReference type="Pfam" id="PF02518">
    <property type="entry name" value="HATPase_c"/>
    <property type="match status" value="1"/>
</dbReference>
<evidence type="ECO:0000313" key="20">
    <source>
        <dbReference type="Proteomes" id="UP000641588"/>
    </source>
</evidence>
<evidence type="ECO:0000256" key="7">
    <source>
        <dbReference type="ARBA" id="ARBA00022777"/>
    </source>
</evidence>
<reference evidence="19" key="1">
    <citation type="submission" date="2019-10" db="EMBL/GenBank/DDBJ databases">
        <title>Description of Paenibacillus glebae sp. nov.</title>
        <authorList>
            <person name="Carlier A."/>
            <person name="Qi S."/>
        </authorList>
    </citation>
    <scope>NUCLEOTIDE SEQUENCE</scope>
    <source>
        <strain evidence="19">LMG 31456</strain>
    </source>
</reference>
<dbReference type="PROSITE" id="PS50110">
    <property type="entry name" value="RESPONSE_REGULATORY"/>
    <property type="match status" value="1"/>
</dbReference>
<dbReference type="Gene3D" id="3.30.565.10">
    <property type="entry name" value="Histidine kinase-like ATPase, C-terminal domain"/>
    <property type="match status" value="1"/>
</dbReference>
<feature type="domain" description="PAC" evidence="18">
    <location>
        <begin position="399"/>
        <end position="451"/>
    </location>
</feature>
<dbReference type="FunFam" id="3.30.565.10:FF:000010">
    <property type="entry name" value="Sensor histidine kinase RcsC"/>
    <property type="match status" value="1"/>
</dbReference>
<evidence type="ECO:0000256" key="6">
    <source>
        <dbReference type="ARBA" id="ARBA00022741"/>
    </source>
</evidence>
<evidence type="ECO:0000313" key="19">
    <source>
        <dbReference type="EMBL" id="NOU97795.1"/>
    </source>
</evidence>
<keyword evidence="14" id="KW-0472">Membrane</keyword>
<dbReference type="GO" id="GO:0005524">
    <property type="term" value="F:ATP binding"/>
    <property type="evidence" value="ECO:0007669"/>
    <property type="project" value="UniProtKB-KW"/>
</dbReference>
<evidence type="ECO:0000259" key="15">
    <source>
        <dbReference type="PROSITE" id="PS50109"/>
    </source>
</evidence>
<keyword evidence="9" id="KW-0902">Two-component regulatory system</keyword>
<dbReference type="Pfam" id="PF00989">
    <property type="entry name" value="PAS"/>
    <property type="match status" value="1"/>
</dbReference>
<dbReference type="InterPro" id="IPR001789">
    <property type="entry name" value="Sig_transdc_resp-reg_receiver"/>
</dbReference>
<accession>A0A972K484</accession>
<dbReference type="EC" id="2.7.13.3" evidence="3"/>
<evidence type="ECO:0000256" key="2">
    <source>
        <dbReference type="ARBA" id="ARBA00006402"/>
    </source>
</evidence>
<dbReference type="SMART" id="SM00387">
    <property type="entry name" value="HATPase_c"/>
    <property type="match status" value="1"/>
</dbReference>
<dbReference type="InterPro" id="IPR036890">
    <property type="entry name" value="HATPase_C_sf"/>
</dbReference>
<evidence type="ECO:0000256" key="13">
    <source>
        <dbReference type="PROSITE-ProRule" id="PRU00169"/>
    </source>
</evidence>
<comment type="subunit">
    <text evidence="10">At low DSF concentrations, interacts with RpfF.</text>
</comment>
<dbReference type="PROSITE" id="PS50109">
    <property type="entry name" value="HIS_KIN"/>
    <property type="match status" value="1"/>
</dbReference>
<evidence type="ECO:0000256" key="4">
    <source>
        <dbReference type="ARBA" id="ARBA00022553"/>
    </source>
</evidence>
<keyword evidence="14" id="KW-0812">Transmembrane</keyword>
<dbReference type="Gene3D" id="1.10.287.130">
    <property type="match status" value="1"/>
</dbReference>
<comment type="catalytic activity">
    <reaction evidence="1">
        <text>ATP + protein L-histidine = ADP + protein N-phospho-L-histidine.</text>
        <dbReference type="EC" id="2.7.13.3"/>
    </reaction>
</comment>
<evidence type="ECO:0000256" key="3">
    <source>
        <dbReference type="ARBA" id="ARBA00012438"/>
    </source>
</evidence>
<keyword evidence="8" id="KW-0067">ATP-binding</keyword>
<evidence type="ECO:0000259" key="18">
    <source>
        <dbReference type="PROSITE" id="PS50113"/>
    </source>
</evidence>
<dbReference type="SMART" id="SM00388">
    <property type="entry name" value="HisKA"/>
    <property type="match status" value="1"/>
</dbReference>
<dbReference type="PROSITE" id="PS50112">
    <property type="entry name" value="PAS"/>
    <property type="match status" value="1"/>
</dbReference>
<dbReference type="Pfam" id="PF00512">
    <property type="entry name" value="HisKA"/>
    <property type="match status" value="1"/>
</dbReference>
<evidence type="ECO:0000259" key="17">
    <source>
        <dbReference type="PROSITE" id="PS50112"/>
    </source>
</evidence>
<proteinExistence type="inferred from homology"/>
<dbReference type="InterPro" id="IPR013767">
    <property type="entry name" value="PAS_fold"/>
</dbReference>
<dbReference type="AlphaFoldDB" id="A0A972K484"/>
<evidence type="ECO:0000256" key="8">
    <source>
        <dbReference type="ARBA" id="ARBA00022840"/>
    </source>
</evidence>
<dbReference type="Pfam" id="PF00072">
    <property type="entry name" value="Response_reg"/>
    <property type="match status" value="1"/>
</dbReference>
<dbReference type="CDD" id="cd00082">
    <property type="entry name" value="HisKA"/>
    <property type="match status" value="1"/>
</dbReference>
<dbReference type="GO" id="GO:0006355">
    <property type="term" value="P:regulation of DNA-templated transcription"/>
    <property type="evidence" value="ECO:0007669"/>
    <property type="project" value="InterPro"/>
</dbReference>
<dbReference type="Gene3D" id="3.40.50.2300">
    <property type="match status" value="1"/>
</dbReference>
<dbReference type="SUPFAM" id="SSF47384">
    <property type="entry name" value="Homodimeric domain of signal transducing histidine kinase"/>
    <property type="match status" value="1"/>
</dbReference>
<keyword evidence="7" id="KW-0418">Kinase</keyword>
<dbReference type="FunFam" id="1.10.287.130:FF:000002">
    <property type="entry name" value="Two-component osmosensing histidine kinase"/>
    <property type="match status" value="1"/>
</dbReference>
<evidence type="ECO:0000256" key="14">
    <source>
        <dbReference type="SAM" id="Phobius"/>
    </source>
</evidence>
<name>A0A972K484_9BACL</name>
<evidence type="ECO:0000256" key="5">
    <source>
        <dbReference type="ARBA" id="ARBA00022679"/>
    </source>
</evidence>
<dbReference type="InterPro" id="IPR035965">
    <property type="entry name" value="PAS-like_dom_sf"/>
</dbReference>
<evidence type="ECO:0000256" key="11">
    <source>
        <dbReference type="ARBA" id="ARBA00068150"/>
    </source>
</evidence>
<dbReference type="InterPro" id="IPR036097">
    <property type="entry name" value="HisK_dim/P_sf"/>
</dbReference>
<dbReference type="InterPro" id="IPR004358">
    <property type="entry name" value="Sig_transdc_His_kin-like_C"/>
</dbReference>
<keyword evidence="4 13" id="KW-0597">Phosphoprotein</keyword>
<sequence length="830" mass="93952">MVIQPLWEGILLFRDLVLNFAIISLFVFLAAPLFIRKKNAVKPIWLYRLYVGAAHGGLGVVLLFLSVETPKYTFLNLRGIAFLLSSFFGGPVSSFLTFTFVTIGRLITEGSIDMLQSGIGFAAALGTGVLFSKIKAYGLKWTIGTMFLLNFYYFSLWYAGKIILNDVWPYMLYQSCGALLVALFLRYLIHTYRFQQSAKQVEREMIQMLCMQPGFTFKFLKRDDGKYIFTLIEGELLQRLGVKPSFFTGRAVDEVEFFPDAFVAMLNSYYDRAWKGERVVFEAELDSCSILVTLNPVLINNGVSYVIGSALDLSESKAADKLIQASEERYRRLVEHSQDYILGFDIEGNVTSVNHKLIHTYKLNSKPTTGMPLPELISIDEVGKWQHYFQQAMLQQESQQYEMTLKLPDDNVHIYTVSLSPIFGANQEIISLTCTFHDITDLKKRQEADESNWAKSRFLAQMSHEIRTPINAVIGLNYLLQQTDLTDQQQEYVNKSMRSAQGLLTIINDVLDFSKIEAKKIVMEQIDFDLYEVLHTLTDMISLQARDRGLNLHTEVHPKVPQKLTGDPFRLNQVLLNLTNNALKFTDAGQVSVRVDVVSHHGYGVTLRFTVRDTGIGLTNEQQKQLFQEFIQADMSTTRKYGGTGLGLVISKNLVELMEGTIGVESELGQGSCFYFTAKFGISSQTISDTAIEPPFKELAEKFASLNHTDVLLVEDNEINQLVAKEILKELGVRVDVAENGEEAVRCVENKRYDAILMDLQMPIMDGYEASRIIRKLEYAKNIPIIAMTADAMQGVKEQVLEVGMNDYITKPFEPAQLYSMLQRVIQASK</sequence>
<dbReference type="GO" id="GO:0000155">
    <property type="term" value="F:phosphorelay sensor kinase activity"/>
    <property type="evidence" value="ECO:0007669"/>
    <property type="project" value="InterPro"/>
</dbReference>
<comment type="similarity">
    <text evidence="2">In the N-terminal section; belongs to the phytochrome family.</text>
</comment>
<dbReference type="CDD" id="cd00130">
    <property type="entry name" value="PAS"/>
    <property type="match status" value="1"/>
</dbReference>
<feature type="domain" description="Response regulatory" evidence="16">
    <location>
        <begin position="710"/>
        <end position="826"/>
    </location>
</feature>
<dbReference type="PANTHER" id="PTHR45339">
    <property type="entry name" value="HYBRID SIGNAL TRANSDUCTION HISTIDINE KINASE J"/>
    <property type="match status" value="1"/>
</dbReference>
<feature type="transmembrane region" description="Helical" evidence="14">
    <location>
        <begin position="115"/>
        <end position="132"/>
    </location>
</feature>